<evidence type="ECO:0000259" key="2">
    <source>
        <dbReference type="PROSITE" id="PS52006"/>
    </source>
</evidence>
<sequence>MRLKKWLVHALTALLVGVPLMLFAAADPARAIGPTLLPVTVTNNTGRAGSVHLYVLGTNLSTGRLGYVNQAGTFTPWPAGQIPPSPAPDVAIAGPGNGGSTTLRFPRGFSGRVYFSLGEKLKLFLTPDGFVQPAPWTSADANRNILFDWSEFTYNDSGLWLNSTQVDMLSVPHAVTVTGANGATSRSGDLVSDGRNKVFNALKAQSGWSNLVYTRPDGTVLRALAPGKAAEAGLLSSTYLDAYITSAWNAYTSKTLTVVPFAGQDIRYFGRTSGNVMRFTNSAGATVASFNKPSSASVWGCDRDLFAPNDNVVGPIARTLCAALNRGTLGTIDTQPSTDAAQFYRNSAPNHYARIIHQNMVDGRAYTFPFDDVGAFESLVQSGDPRSASIILTPF</sequence>
<dbReference type="CDD" id="cd09216">
    <property type="entry name" value="GH64-LPHase-like"/>
    <property type="match status" value="1"/>
</dbReference>
<feature type="domain" description="GH64" evidence="2">
    <location>
        <begin position="34"/>
        <end position="394"/>
    </location>
</feature>
<dbReference type="PANTHER" id="PTHR38165:SF1">
    <property type="entry name" value="GLUCANASE B"/>
    <property type="match status" value="1"/>
</dbReference>
<dbReference type="Proteomes" id="UP001235712">
    <property type="component" value="Unassembled WGS sequence"/>
</dbReference>
<dbReference type="EMBL" id="JAUSQZ010000001">
    <property type="protein sequence ID" value="MDP9829575.1"/>
    <property type="molecule type" value="Genomic_DNA"/>
</dbReference>
<dbReference type="InterPro" id="IPR037176">
    <property type="entry name" value="Osmotin/thaumatin-like_sf"/>
</dbReference>
<evidence type="ECO:0000256" key="1">
    <source>
        <dbReference type="SAM" id="SignalP"/>
    </source>
</evidence>
<dbReference type="Gene3D" id="3.30.920.50">
    <property type="entry name" value="Beta-1,3-glucanase, C-terminal domain"/>
    <property type="match status" value="1"/>
</dbReference>
<organism evidence="3 4">
    <name type="scientific">Kineosporia succinea</name>
    <dbReference type="NCBI Taxonomy" id="84632"/>
    <lineage>
        <taxon>Bacteria</taxon>
        <taxon>Bacillati</taxon>
        <taxon>Actinomycetota</taxon>
        <taxon>Actinomycetes</taxon>
        <taxon>Kineosporiales</taxon>
        <taxon>Kineosporiaceae</taxon>
        <taxon>Kineosporia</taxon>
    </lineage>
</organism>
<accession>A0ABT9PBK9</accession>
<evidence type="ECO:0000313" key="3">
    <source>
        <dbReference type="EMBL" id="MDP9829575.1"/>
    </source>
</evidence>
<dbReference type="Pfam" id="PF16483">
    <property type="entry name" value="Glyco_hydro_64"/>
    <property type="match status" value="1"/>
</dbReference>
<dbReference type="PROSITE" id="PS52006">
    <property type="entry name" value="GH64"/>
    <property type="match status" value="1"/>
</dbReference>
<evidence type="ECO:0000313" key="4">
    <source>
        <dbReference type="Proteomes" id="UP001235712"/>
    </source>
</evidence>
<dbReference type="PANTHER" id="PTHR38165">
    <property type="match status" value="1"/>
</dbReference>
<comment type="caution">
    <text evidence="3">The sequence shown here is derived from an EMBL/GenBank/DDBJ whole genome shotgun (WGS) entry which is preliminary data.</text>
</comment>
<gene>
    <name evidence="3" type="ORF">J2S57_005324</name>
</gene>
<name>A0ABT9PBK9_9ACTN</name>
<feature type="chain" id="PRO_5046942668" description="GH64 domain-containing protein" evidence="1">
    <location>
        <begin position="25"/>
        <end position="395"/>
    </location>
</feature>
<feature type="signal peptide" evidence="1">
    <location>
        <begin position="1"/>
        <end position="24"/>
    </location>
</feature>
<protein>
    <recommendedName>
        <fullName evidence="2">GH64 domain-containing protein</fullName>
    </recommendedName>
</protein>
<dbReference type="InterPro" id="IPR042517">
    <property type="entry name" value="Glyco_hydro_64_N_2"/>
</dbReference>
<keyword evidence="4" id="KW-1185">Reference proteome</keyword>
<reference evidence="3 4" key="1">
    <citation type="submission" date="2023-07" db="EMBL/GenBank/DDBJ databases">
        <title>Sequencing the genomes of 1000 actinobacteria strains.</title>
        <authorList>
            <person name="Klenk H.-P."/>
        </authorList>
    </citation>
    <scope>NUCLEOTIDE SEQUENCE [LARGE SCALE GENOMIC DNA]</scope>
    <source>
        <strain evidence="3 4">DSM 44388</strain>
    </source>
</reference>
<dbReference type="Gene3D" id="2.60.110.10">
    <property type="entry name" value="Thaumatin"/>
    <property type="match status" value="1"/>
</dbReference>
<keyword evidence="1" id="KW-0732">Signal</keyword>
<proteinExistence type="predicted"/>
<dbReference type="InterPro" id="IPR037398">
    <property type="entry name" value="Glyco_hydro_64_fam"/>
</dbReference>
<dbReference type="InterPro" id="IPR032477">
    <property type="entry name" value="Glyco_hydro_64"/>
</dbReference>